<dbReference type="Gene3D" id="1.10.10.10">
    <property type="entry name" value="Winged helix-like DNA-binding domain superfamily/Winged helix DNA-binding domain"/>
    <property type="match status" value="1"/>
</dbReference>
<evidence type="ECO:0000256" key="1">
    <source>
        <dbReference type="ARBA" id="ARBA00023015"/>
    </source>
</evidence>
<evidence type="ECO:0000313" key="7">
    <source>
        <dbReference type="Proteomes" id="UP000196485"/>
    </source>
</evidence>
<evidence type="ECO:0000256" key="2">
    <source>
        <dbReference type="ARBA" id="ARBA00023125"/>
    </source>
</evidence>
<keyword evidence="7" id="KW-1185">Reference proteome</keyword>
<dbReference type="EMBL" id="FYAH01000003">
    <property type="protein sequence ID" value="SMY16992.1"/>
    <property type="molecule type" value="Genomic_DNA"/>
</dbReference>
<dbReference type="InterPro" id="IPR001347">
    <property type="entry name" value="SIS_dom"/>
</dbReference>
<dbReference type="PANTHER" id="PTHR30514">
    <property type="entry name" value="GLUCOKINASE"/>
    <property type="match status" value="1"/>
</dbReference>
<gene>
    <name evidence="6" type="primary">ybbH_2</name>
    <name evidence="6" type="ORF">PAQU9191_02233</name>
</gene>
<evidence type="ECO:0000259" key="5">
    <source>
        <dbReference type="PROSITE" id="PS51464"/>
    </source>
</evidence>
<keyword evidence="2" id="KW-0238">DNA-binding</keyword>
<dbReference type="SUPFAM" id="SSF46689">
    <property type="entry name" value="Homeodomain-like"/>
    <property type="match status" value="1"/>
</dbReference>
<dbReference type="Proteomes" id="UP000196485">
    <property type="component" value="Unassembled WGS sequence"/>
</dbReference>
<protein>
    <submittedName>
        <fullName evidence="6">Putative HTH-type transcriptional regulator YbbH</fullName>
    </submittedName>
</protein>
<evidence type="ECO:0000256" key="3">
    <source>
        <dbReference type="ARBA" id="ARBA00023163"/>
    </source>
</evidence>
<dbReference type="GO" id="GO:0003677">
    <property type="term" value="F:DNA binding"/>
    <property type="evidence" value="ECO:0007669"/>
    <property type="project" value="UniProtKB-KW"/>
</dbReference>
<dbReference type="InterPro" id="IPR047640">
    <property type="entry name" value="RpiR-like"/>
</dbReference>
<dbReference type="Pfam" id="PF01418">
    <property type="entry name" value="HTH_6"/>
    <property type="match status" value="1"/>
</dbReference>
<name>A0A1Y6KY77_9GAMM</name>
<dbReference type="GeneID" id="57352907"/>
<sequence>MTSTKSLLKDIQKNQETFTKSGRKLAEYILLHSDDVITISISDLALNANVGEASVTRFCRQLGFHRFQDFKTALAVDATQQEHGIDPNLGSFALSITDDVIDVASKLKNNLNTILNDTITPIKPNEIKLLVDKITRCRDICFFGIGSSGIAANYAYTKLMRIGLKAESLHNNHMMYIRASLLNKEDIAFFISHQGESQEIIKSLSLAKKEGATTIALTHCHQSTVAKMADHVLITGDDQTFIQGDSIGTVISQLFMIDLIYTLLIQREPKKAQDVKMKTIKALG</sequence>
<dbReference type="GO" id="GO:1901135">
    <property type="term" value="P:carbohydrate derivative metabolic process"/>
    <property type="evidence" value="ECO:0007669"/>
    <property type="project" value="InterPro"/>
</dbReference>
<proteinExistence type="predicted"/>
<dbReference type="RefSeq" id="WP_087820958.1">
    <property type="nucleotide sequence ID" value="NZ_FYAH01000003.1"/>
</dbReference>
<keyword evidence="3" id="KW-0804">Transcription</keyword>
<evidence type="ECO:0000259" key="4">
    <source>
        <dbReference type="PROSITE" id="PS51071"/>
    </source>
</evidence>
<dbReference type="CDD" id="cd05013">
    <property type="entry name" value="SIS_RpiR"/>
    <property type="match status" value="1"/>
</dbReference>
<dbReference type="InterPro" id="IPR035472">
    <property type="entry name" value="RpiR-like_SIS"/>
</dbReference>
<dbReference type="SUPFAM" id="SSF53697">
    <property type="entry name" value="SIS domain"/>
    <property type="match status" value="1"/>
</dbReference>
<dbReference type="PROSITE" id="PS51464">
    <property type="entry name" value="SIS"/>
    <property type="match status" value="1"/>
</dbReference>
<dbReference type="GO" id="GO:0003700">
    <property type="term" value="F:DNA-binding transcription factor activity"/>
    <property type="evidence" value="ECO:0007669"/>
    <property type="project" value="InterPro"/>
</dbReference>
<dbReference type="InterPro" id="IPR009057">
    <property type="entry name" value="Homeodomain-like_sf"/>
</dbReference>
<dbReference type="PANTHER" id="PTHR30514:SF9">
    <property type="entry name" value="TRANSCRIPTIONAL REGULATOR"/>
    <property type="match status" value="1"/>
</dbReference>
<dbReference type="GO" id="GO:0097367">
    <property type="term" value="F:carbohydrate derivative binding"/>
    <property type="evidence" value="ECO:0007669"/>
    <property type="project" value="InterPro"/>
</dbReference>
<accession>A0A1Y6KY77</accession>
<reference evidence="7" key="1">
    <citation type="submission" date="2017-06" db="EMBL/GenBank/DDBJ databases">
        <authorList>
            <person name="Rodrigo-Torres L."/>
            <person name="Arahal R. D."/>
            <person name="Lucena T."/>
        </authorList>
    </citation>
    <scope>NUCLEOTIDE SEQUENCE [LARGE SCALE GENOMIC DNA]</scope>
    <source>
        <strain evidence="7">type strain: CECT 9192</strain>
    </source>
</reference>
<feature type="domain" description="HTH rpiR-type" evidence="4">
    <location>
        <begin position="5"/>
        <end position="81"/>
    </location>
</feature>
<dbReference type="AlphaFoldDB" id="A0A1Y6KY77"/>
<organism evidence="6 7">
    <name type="scientific">Photobacterium aquimaris</name>
    <dbReference type="NCBI Taxonomy" id="512643"/>
    <lineage>
        <taxon>Bacteria</taxon>
        <taxon>Pseudomonadati</taxon>
        <taxon>Pseudomonadota</taxon>
        <taxon>Gammaproteobacteria</taxon>
        <taxon>Vibrionales</taxon>
        <taxon>Vibrionaceae</taxon>
        <taxon>Photobacterium</taxon>
    </lineage>
</organism>
<dbReference type="Gene3D" id="3.40.50.10490">
    <property type="entry name" value="Glucose-6-phosphate isomerase like protein, domain 1"/>
    <property type="match status" value="1"/>
</dbReference>
<dbReference type="PROSITE" id="PS51071">
    <property type="entry name" value="HTH_RPIR"/>
    <property type="match status" value="1"/>
</dbReference>
<feature type="domain" description="SIS" evidence="5">
    <location>
        <begin position="130"/>
        <end position="270"/>
    </location>
</feature>
<dbReference type="InterPro" id="IPR046348">
    <property type="entry name" value="SIS_dom_sf"/>
</dbReference>
<dbReference type="InterPro" id="IPR000281">
    <property type="entry name" value="HTH_RpiR"/>
</dbReference>
<evidence type="ECO:0000313" key="6">
    <source>
        <dbReference type="EMBL" id="SMY16992.1"/>
    </source>
</evidence>
<dbReference type="InterPro" id="IPR036388">
    <property type="entry name" value="WH-like_DNA-bd_sf"/>
</dbReference>
<dbReference type="PROSITE" id="PS00356">
    <property type="entry name" value="HTH_LACI_1"/>
    <property type="match status" value="1"/>
</dbReference>
<dbReference type="Pfam" id="PF01380">
    <property type="entry name" value="SIS"/>
    <property type="match status" value="1"/>
</dbReference>
<keyword evidence="1" id="KW-0805">Transcription regulation</keyword>